<dbReference type="InterPro" id="IPR036390">
    <property type="entry name" value="WH_DNA-bd_sf"/>
</dbReference>
<dbReference type="Pfam" id="PF01022">
    <property type="entry name" value="HTH_5"/>
    <property type="match status" value="1"/>
</dbReference>
<dbReference type="STRING" id="519424.AZF04_07485"/>
<evidence type="ECO:0000313" key="4">
    <source>
        <dbReference type="Proteomes" id="UP000075806"/>
    </source>
</evidence>
<proteinExistence type="predicted"/>
<dbReference type="GO" id="GO:0003677">
    <property type="term" value="F:DNA binding"/>
    <property type="evidence" value="ECO:0007669"/>
    <property type="project" value="UniProtKB-KW"/>
</dbReference>
<reference evidence="3" key="1">
    <citation type="submission" date="2016-02" db="EMBL/GenBank/DDBJ databases">
        <title>Genome sequence of Bacillus trypoxylicola KCTC 13244(T).</title>
        <authorList>
            <person name="Jeong H."/>
            <person name="Park S.-H."/>
            <person name="Choi S.-K."/>
        </authorList>
    </citation>
    <scope>NUCLEOTIDE SEQUENCE [LARGE SCALE GENOMIC DNA]</scope>
    <source>
        <strain evidence="3">KCTC 13244</strain>
    </source>
</reference>
<sequence>MSINLEQQKLISHPLRSKIIYLLSEKELTSKQVAESLDKTPGSIHYHIQQLYKMGIIELTEVRENKGINEKYYRSKATHFRLEGEQPTQTEEETEVDKYQTYIDFSEENLKQFKEDYNELLMKYLKLSVNYSHESKDSYHLKLSFLKVEEEEL</sequence>
<gene>
    <name evidence="3" type="ORF">AZF04_07485</name>
</gene>
<dbReference type="GO" id="GO:0003700">
    <property type="term" value="F:DNA-binding transcription factor activity"/>
    <property type="evidence" value="ECO:0007669"/>
    <property type="project" value="InterPro"/>
</dbReference>
<evidence type="ECO:0000256" key="1">
    <source>
        <dbReference type="ARBA" id="ARBA00023125"/>
    </source>
</evidence>
<dbReference type="SUPFAM" id="SSF46785">
    <property type="entry name" value="Winged helix' DNA-binding domain"/>
    <property type="match status" value="1"/>
</dbReference>
<dbReference type="InterPro" id="IPR011991">
    <property type="entry name" value="ArsR-like_HTH"/>
</dbReference>
<dbReference type="CDD" id="cd00090">
    <property type="entry name" value="HTH_ARSR"/>
    <property type="match status" value="1"/>
</dbReference>
<comment type="caution">
    <text evidence="3">The sequence shown here is derived from an EMBL/GenBank/DDBJ whole genome shotgun (WGS) entry which is preliminary data.</text>
</comment>
<dbReference type="SMART" id="SM00418">
    <property type="entry name" value="HTH_ARSR"/>
    <property type="match status" value="1"/>
</dbReference>
<dbReference type="InterPro" id="IPR001845">
    <property type="entry name" value="HTH_ArsR_DNA-bd_dom"/>
</dbReference>
<dbReference type="Gene3D" id="1.10.10.10">
    <property type="entry name" value="Winged helix-like DNA-binding domain superfamily/Winged helix DNA-binding domain"/>
    <property type="match status" value="1"/>
</dbReference>
<accession>A0A161QJD0</accession>
<dbReference type="AlphaFoldDB" id="A0A161QJD0"/>
<feature type="domain" description="HTH arsR-type" evidence="2">
    <location>
        <begin position="8"/>
        <end position="96"/>
    </location>
</feature>
<dbReference type="EMBL" id="LTAO01000023">
    <property type="protein sequence ID" value="KYG29678.1"/>
    <property type="molecule type" value="Genomic_DNA"/>
</dbReference>
<protein>
    <recommendedName>
        <fullName evidence="2">HTH arsR-type domain-containing protein</fullName>
    </recommendedName>
</protein>
<keyword evidence="4" id="KW-1185">Reference proteome</keyword>
<dbReference type="InterPro" id="IPR036388">
    <property type="entry name" value="WH-like_DNA-bd_sf"/>
</dbReference>
<evidence type="ECO:0000313" key="3">
    <source>
        <dbReference type="EMBL" id="KYG29678.1"/>
    </source>
</evidence>
<organism evidence="3 4">
    <name type="scientific">Alkalihalobacillus trypoxylicola</name>
    <dbReference type="NCBI Taxonomy" id="519424"/>
    <lineage>
        <taxon>Bacteria</taxon>
        <taxon>Bacillati</taxon>
        <taxon>Bacillota</taxon>
        <taxon>Bacilli</taxon>
        <taxon>Bacillales</taxon>
        <taxon>Bacillaceae</taxon>
        <taxon>Alkalihalobacillus</taxon>
    </lineage>
</organism>
<keyword evidence="1" id="KW-0238">DNA-binding</keyword>
<dbReference type="Proteomes" id="UP000075806">
    <property type="component" value="Unassembled WGS sequence"/>
</dbReference>
<name>A0A161QJD0_9BACI</name>
<evidence type="ECO:0000259" key="2">
    <source>
        <dbReference type="SMART" id="SM00418"/>
    </source>
</evidence>